<sequence>MPRARFTLEATAADVRRTRGRICAAVRSWGVPLDAEAHLRLELVASELLTNGLVHAGGRMTAEVALTGSFLVVEVHDDSPRLPRRREADVDDERGRGLALVEACCLFSGAETTDGGKRCFAVLSVAGAVRDTPAGPALCDVGGAAGSARWTLTPTARRLLPDLLSDLSAPDEDAGADALPGRARA</sequence>
<accession>A0ABP9LK99</accession>
<keyword evidence="3" id="KW-0547">Nucleotide-binding</keyword>
<gene>
    <name evidence="3" type="ORF">GCM10023336_72890</name>
</gene>
<comment type="caution">
    <text evidence="3">The sequence shown here is derived from an EMBL/GenBank/DDBJ whole genome shotgun (WGS) entry which is preliminary data.</text>
</comment>
<keyword evidence="1" id="KW-0723">Serine/threonine-protein kinase</keyword>
<dbReference type="RefSeq" id="WP_345672320.1">
    <property type="nucleotide sequence ID" value="NZ_BAABKC010000135.1"/>
</dbReference>
<protein>
    <submittedName>
        <fullName evidence="3">ATP-binding protein</fullName>
    </submittedName>
</protein>
<dbReference type="EMBL" id="BAABKC010000135">
    <property type="protein sequence ID" value="GAA5080015.1"/>
    <property type="molecule type" value="Genomic_DNA"/>
</dbReference>
<dbReference type="InterPro" id="IPR036890">
    <property type="entry name" value="HATPase_C_sf"/>
</dbReference>
<dbReference type="Gene3D" id="3.30.565.10">
    <property type="entry name" value="Histidine kinase-like ATPase, C-terminal domain"/>
    <property type="match status" value="1"/>
</dbReference>
<dbReference type="GO" id="GO:0005524">
    <property type="term" value="F:ATP binding"/>
    <property type="evidence" value="ECO:0007669"/>
    <property type="project" value="UniProtKB-KW"/>
</dbReference>
<proteinExistence type="predicted"/>
<dbReference type="CDD" id="cd16936">
    <property type="entry name" value="HATPase_RsbW-like"/>
    <property type="match status" value="1"/>
</dbReference>
<evidence type="ECO:0000313" key="4">
    <source>
        <dbReference type="Proteomes" id="UP001500124"/>
    </source>
</evidence>
<name>A0ABP9LK99_9ACTN</name>
<dbReference type="Pfam" id="PF13581">
    <property type="entry name" value="HATPase_c_2"/>
    <property type="match status" value="1"/>
</dbReference>
<dbReference type="Proteomes" id="UP001500124">
    <property type="component" value="Unassembled WGS sequence"/>
</dbReference>
<evidence type="ECO:0000313" key="3">
    <source>
        <dbReference type="EMBL" id="GAA5080015.1"/>
    </source>
</evidence>
<organism evidence="3 4">
    <name type="scientific">Streptomyces similanensis</name>
    <dbReference type="NCBI Taxonomy" id="1274988"/>
    <lineage>
        <taxon>Bacteria</taxon>
        <taxon>Bacillati</taxon>
        <taxon>Actinomycetota</taxon>
        <taxon>Actinomycetes</taxon>
        <taxon>Kitasatosporales</taxon>
        <taxon>Streptomycetaceae</taxon>
        <taxon>Streptomyces</taxon>
    </lineage>
</organism>
<dbReference type="PANTHER" id="PTHR35526">
    <property type="entry name" value="ANTI-SIGMA-F FACTOR RSBW-RELATED"/>
    <property type="match status" value="1"/>
</dbReference>
<dbReference type="SUPFAM" id="SSF55874">
    <property type="entry name" value="ATPase domain of HSP90 chaperone/DNA topoisomerase II/histidine kinase"/>
    <property type="match status" value="1"/>
</dbReference>
<dbReference type="InterPro" id="IPR003594">
    <property type="entry name" value="HATPase_dom"/>
</dbReference>
<keyword evidence="3" id="KW-0067">ATP-binding</keyword>
<dbReference type="PANTHER" id="PTHR35526:SF3">
    <property type="entry name" value="ANTI-SIGMA-F FACTOR RSBW"/>
    <property type="match status" value="1"/>
</dbReference>
<dbReference type="InterPro" id="IPR050267">
    <property type="entry name" value="Anti-sigma-factor_SerPK"/>
</dbReference>
<evidence type="ECO:0000259" key="2">
    <source>
        <dbReference type="Pfam" id="PF13581"/>
    </source>
</evidence>
<keyword evidence="4" id="KW-1185">Reference proteome</keyword>
<reference evidence="4" key="1">
    <citation type="journal article" date="2019" name="Int. J. Syst. Evol. Microbiol.">
        <title>The Global Catalogue of Microorganisms (GCM) 10K type strain sequencing project: providing services to taxonomists for standard genome sequencing and annotation.</title>
        <authorList>
            <consortium name="The Broad Institute Genomics Platform"/>
            <consortium name="The Broad Institute Genome Sequencing Center for Infectious Disease"/>
            <person name="Wu L."/>
            <person name="Ma J."/>
        </authorList>
    </citation>
    <scope>NUCLEOTIDE SEQUENCE [LARGE SCALE GENOMIC DNA]</scope>
    <source>
        <strain evidence="4">JCM 18410</strain>
    </source>
</reference>
<keyword evidence="1" id="KW-0808">Transferase</keyword>
<feature type="domain" description="Histidine kinase/HSP90-like ATPase" evidence="2">
    <location>
        <begin position="9"/>
        <end position="103"/>
    </location>
</feature>
<keyword evidence="1" id="KW-0418">Kinase</keyword>
<evidence type="ECO:0000256" key="1">
    <source>
        <dbReference type="ARBA" id="ARBA00022527"/>
    </source>
</evidence>